<dbReference type="EMBL" id="JABXBU010000011">
    <property type="protein sequence ID" value="KAF8790692.1"/>
    <property type="molecule type" value="Genomic_DNA"/>
</dbReference>
<feature type="region of interest" description="Disordered" evidence="1">
    <location>
        <begin position="1"/>
        <end position="20"/>
    </location>
</feature>
<organism evidence="2 3">
    <name type="scientific">Argiope bruennichi</name>
    <name type="common">Wasp spider</name>
    <name type="synonym">Aranea bruennichi</name>
    <dbReference type="NCBI Taxonomy" id="94029"/>
    <lineage>
        <taxon>Eukaryota</taxon>
        <taxon>Metazoa</taxon>
        <taxon>Ecdysozoa</taxon>
        <taxon>Arthropoda</taxon>
        <taxon>Chelicerata</taxon>
        <taxon>Arachnida</taxon>
        <taxon>Araneae</taxon>
        <taxon>Araneomorphae</taxon>
        <taxon>Entelegynae</taxon>
        <taxon>Araneoidea</taxon>
        <taxon>Araneidae</taxon>
        <taxon>Argiope</taxon>
    </lineage>
</organism>
<sequence>MKGRKCKSKEKPRRNRYEDGSIHIEDERSGAVGHILVLLGRDEAVAHSTQSVPDKNGLNGLVITAGELASCPIIFPEGVER</sequence>
<reference evidence="2" key="1">
    <citation type="journal article" date="2020" name="bioRxiv">
        <title>Chromosome-level reference genome of the European wasp spider Argiope bruennichi: a resource for studies on range expansion and evolutionary adaptation.</title>
        <authorList>
            <person name="Sheffer M.M."/>
            <person name="Hoppe A."/>
            <person name="Krehenwinkel H."/>
            <person name="Uhl G."/>
            <person name="Kuss A.W."/>
            <person name="Jensen L."/>
            <person name="Jensen C."/>
            <person name="Gillespie R.G."/>
            <person name="Hoff K.J."/>
            <person name="Prost S."/>
        </authorList>
    </citation>
    <scope>NUCLEOTIDE SEQUENCE</scope>
</reference>
<protein>
    <submittedName>
        <fullName evidence="2">Uncharacterized protein</fullName>
    </submittedName>
</protein>
<accession>A0A8T0FJR0</accession>
<evidence type="ECO:0000313" key="3">
    <source>
        <dbReference type="Proteomes" id="UP000807504"/>
    </source>
</evidence>
<dbReference type="Proteomes" id="UP000807504">
    <property type="component" value="Unassembled WGS sequence"/>
</dbReference>
<evidence type="ECO:0000313" key="2">
    <source>
        <dbReference type="EMBL" id="KAF8790692.1"/>
    </source>
</evidence>
<reference evidence="2" key="2">
    <citation type="submission" date="2020-06" db="EMBL/GenBank/DDBJ databases">
        <authorList>
            <person name="Sheffer M."/>
        </authorList>
    </citation>
    <scope>NUCLEOTIDE SEQUENCE</scope>
</reference>
<proteinExistence type="predicted"/>
<dbReference type="AlphaFoldDB" id="A0A8T0FJR0"/>
<feature type="compositionally biased region" description="Basic residues" evidence="1">
    <location>
        <begin position="1"/>
        <end position="14"/>
    </location>
</feature>
<name>A0A8T0FJR0_ARGBR</name>
<comment type="caution">
    <text evidence="2">The sequence shown here is derived from an EMBL/GenBank/DDBJ whole genome shotgun (WGS) entry which is preliminary data.</text>
</comment>
<evidence type="ECO:0000256" key="1">
    <source>
        <dbReference type="SAM" id="MobiDB-lite"/>
    </source>
</evidence>
<gene>
    <name evidence="2" type="ORF">HNY73_005678</name>
</gene>
<keyword evidence="3" id="KW-1185">Reference proteome</keyword>